<dbReference type="GO" id="GO:0015833">
    <property type="term" value="P:peptide transport"/>
    <property type="evidence" value="ECO:0007669"/>
    <property type="project" value="TreeGrafter"/>
</dbReference>
<evidence type="ECO:0000256" key="2">
    <source>
        <dbReference type="ARBA" id="ARBA00005695"/>
    </source>
</evidence>
<name>A0A5C5GGY5_9RHOB</name>
<dbReference type="Pfam" id="PF00496">
    <property type="entry name" value="SBP_bac_5"/>
    <property type="match status" value="1"/>
</dbReference>
<dbReference type="OrthoDB" id="9803988at2"/>
<gene>
    <name evidence="6" type="ORF">FHY64_12010</name>
</gene>
<evidence type="ECO:0000313" key="7">
    <source>
        <dbReference type="Proteomes" id="UP000314011"/>
    </source>
</evidence>
<dbReference type="SUPFAM" id="SSF53850">
    <property type="entry name" value="Periplasmic binding protein-like II"/>
    <property type="match status" value="1"/>
</dbReference>
<dbReference type="PANTHER" id="PTHR30290">
    <property type="entry name" value="PERIPLASMIC BINDING COMPONENT OF ABC TRANSPORTER"/>
    <property type="match status" value="1"/>
</dbReference>
<dbReference type="GO" id="GO:1904680">
    <property type="term" value="F:peptide transmembrane transporter activity"/>
    <property type="evidence" value="ECO:0007669"/>
    <property type="project" value="TreeGrafter"/>
</dbReference>
<evidence type="ECO:0000256" key="1">
    <source>
        <dbReference type="ARBA" id="ARBA00004418"/>
    </source>
</evidence>
<dbReference type="InterPro" id="IPR000914">
    <property type="entry name" value="SBP_5_dom"/>
</dbReference>
<feature type="chain" id="PRO_5022708937" evidence="4">
    <location>
        <begin position="22"/>
        <end position="293"/>
    </location>
</feature>
<evidence type="ECO:0000313" key="6">
    <source>
        <dbReference type="EMBL" id="TNY33953.1"/>
    </source>
</evidence>
<dbReference type="PROSITE" id="PS51318">
    <property type="entry name" value="TAT"/>
    <property type="match status" value="1"/>
</dbReference>
<comment type="subcellular location">
    <subcellularLocation>
        <location evidence="1">Periplasm</location>
    </subcellularLocation>
</comment>
<reference evidence="6 7" key="1">
    <citation type="submission" date="2019-06" db="EMBL/GenBank/DDBJ databases">
        <title>Genome of new Rhodobacteraceae sp. SM1903.</title>
        <authorList>
            <person name="Ren X."/>
        </authorList>
    </citation>
    <scope>NUCLEOTIDE SEQUENCE [LARGE SCALE GENOMIC DNA]</scope>
    <source>
        <strain evidence="6 7">SM1903</strain>
    </source>
</reference>
<dbReference type="InterPro" id="IPR006311">
    <property type="entry name" value="TAT_signal"/>
</dbReference>
<dbReference type="Proteomes" id="UP000314011">
    <property type="component" value="Unassembled WGS sequence"/>
</dbReference>
<organism evidence="6 7">
    <name type="scientific">Pelagovum pacificum</name>
    <dbReference type="NCBI Taxonomy" id="2588711"/>
    <lineage>
        <taxon>Bacteria</taxon>
        <taxon>Pseudomonadati</taxon>
        <taxon>Pseudomonadota</taxon>
        <taxon>Alphaproteobacteria</taxon>
        <taxon>Rhodobacterales</taxon>
        <taxon>Paracoccaceae</taxon>
        <taxon>Pelagovum</taxon>
    </lineage>
</organism>
<dbReference type="Gene3D" id="3.40.190.10">
    <property type="entry name" value="Periplasmic binding protein-like II"/>
    <property type="match status" value="1"/>
</dbReference>
<protein>
    <submittedName>
        <fullName evidence="6">Peptide ABC transporter substrate-binding protein</fullName>
    </submittedName>
</protein>
<proteinExistence type="inferred from homology"/>
<dbReference type="AlphaFoldDB" id="A0A5C5GGY5"/>
<feature type="domain" description="Solute-binding protein family 5" evidence="5">
    <location>
        <begin position="82"/>
        <end position="284"/>
    </location>
</feature>
<evidence type="ECO:0000256" key="4">
    <source>
        <dbReference type="SAM" id="SignalP"/>
    </source>
</evidence>
<evidence type="ECO:0000259" key="5">
    <source>
        <dbReference type="Pfam" id="PF00496"/>
    </source>
</evidence>
<accession>A0A5C5GGY5</accession>
<dbReference type="RefSeq" id="WP_140194838.1">
    <property type="nucleotide sequence ID" value="NZ_CP065915.1"/>
</dbReference>
<dbReference type="EMBL" id="VFFF01000001">
    <property type="protein sequence ID" value="TNY33953.1"/>
    <property type="molecule type" value="Genomic_DNA"/>
</dbReference>
<evidence type="ECO:0000256" key="3">
    <source>
        <dbReference type="ARBA" id="ARBA00022729"/>
    </source>
</evidence>
<comment type="similarity">
    <text evidence="2">Belongs to the bacterial solute-binding protein 5 family.</text>
</comment>
<dbReference type="PANTHER" id="PTHR30290:SF38">
    <property type="entry name" value="D,D-DIPEPTIDE-BINDING PERIPLASMIC PROTEIN DDPA-RELATED"/>
    <property type="match status" value="1"/>
</dbReference>
<sequence length="293" mass="30763">MSGSANRRHLLAAGLAAAVFAASGMPVRAGGVRGGTLRAGLGGGSATDSWDGATHDGLFMTAVAAGAVFDTLTEVAADGALRGELATGWEPSSDARTWDFTLRDGVRFHDGAPFSAADVVATFDRLGSAGPLAQVTSIEATGPLGLRLTLAAPNANLPFELSDPRLFVQPRGEVTPVGTGLYRVGAFEPGRRFLGRRVDEHWKDGRAGWFEQVDVLAIDPSAVRLAALRSGRVDAIDGVDLHAVGMLRASGDHVVSEAGDWVQAVSHRVGMPGRIGTKRPMDDARFIERWWAA</sequence>
<keyword evidence="7" id="KW-1185">Reference proteome</keyword>
<keyword evidence="3 4" id="KW-0732">Signal</keyword>
<dbReference type="InterPro" id="IPR039424">
    <property type="entry name" value="SBP_5"/>
</dbReference>
<comment type="caution">
    <text evidence="6">The sequence shown here is derived from an EMBL/GenBank/DDBJ whole genome shotgun (WGS) entry which is preliminary data.</text>
</comment>
<feature type="signal peptide" evidence="4">
    <location>
        <begin position="1"/>
        <end position="21"/>
    </location>
</feature>